<evidence type="ECO:0000313" key="1">
    <source>
        <dbReference type="EMBL" id="KAI9174423.1"/>
    </source>
</evidence>
<keyword evidence="2" id="KW-1185">Reference proteome</keyword>
<reference evidence="1" key="2">
    <citation type="submission" date="2023-02" db="EMBL/GenBank/DDBJ databases">
        <authorList>
            <person name="Swenson N.G."/>
            <person name="Wegrzyn J.L."/>
            <person name="Mcevoy S.L."/>
        </authorList>
    </citation>
    <scope>NUCLEOTIDE SEQUENCE</scope>
    <source>
        <strain evidence="1">91603</strain>
        <tissue evidence="1">Leaf</tissue>
    </source>
</reference>
<evidence type="ECO:0008006" key="3">
    <source>
        <dbReference type="Google" id="ProtNLM"/>
    </source>
</evidence>
<dbReference type="Pfam" id="PF00197">
    <property type="entry name" value="Kunitz_legume"/>
    <property type="match status" value="1"/>
</dbReference>
<dbReference type="InterPro" id="IPR046848">
    <property type="entry name" value="E_motif"/>
</dbReference>
<dbReference type="Pfam" id="PF20431">
    <property type="entry name" value="E_motif"/>
    <property type="match status" value="1"/>
</dbReference>
<dbReference type="PANTHER" id="PTHR47926">
    <property type="entry name" value="PENTATRICOPEPTIDE REPEAT-CONTAINING PROTEIN"/>
    <property type="match status" value="1"/>
</dbReference>
<dbReference type="Gene3D" id="2.80.10.50">
    <property type="match status" value="1"/>
</dbReference>
<dbReference type="InterPro" id="IPR011990">
    <property type="entry name" value="TPR-like_helical_dom_sf"/>
</dbReference>
<reference evidence="1" key="1">
    <citation type="journal article" date="2022" name="Plant J.">
        <title>Strategies of tolerance reflected in two North American maple genomes.</title>
        <authorList>
            <person name="McEvoy S.L."/>
            <person name="Sezen U.U."/>
            <person name="Trouern-Trend A."/>
            <person name="McMahon S.M."/>
            <person name="Schaberg P.G."/>
            <person name="Yang J."/>
            <person name="Wegrzyn J.L."/>
            <person name="Swenson N.G."/>
        </authorList>
    </citation>
    <scope>NUCLEOTIDE SEQUENCE</scope>
    <source>
        <strain evidence="1">91603</strain>
    </source>
</reference>
<dbReference type="Proteomes" id="UP001064489">
    <property type="component" value="Chromosome 8"/>
</dbReference>
<dbReference type="EMBL" id="JAJSOW010000103">
    <property type="protein sequence ID" value="KAI9174423.1"/>
    <property type="molecule type" value="Genomic_DNA"/>
</dbReference>
<gene>
    <name evidence="1" type="ORF">LWI28_017031</name>
</gene>
<dbReference type="PANTHER" id="PTHR47926:SF497">
    <property type="entry name" value="TETRATRICOPEPTIDE-LIKE HELICAL DOMAIN SUPERFAMILY"/>
    <property type="match status" value="1"/>
</dbReference>
<name>A0AAD5NPM3_ACENE</name>
<dbReference type="SUPFAM" id="SSF50386">
    <property type="entry name" value="STI-like"/>
    <property type="match status" value="1"/>
</dbReference>
<sequence>MLVEGQKLFNRMVQFYGLKPKIEHYGCMVDLLGRAGLLEIVKDFIEQMPINPDVVIWRSLLSACLVHGNLNLAELAGKMVIELEPDDVVVYILLWNIYLTANRQEDALRIRKLIRNRKIKKKPGCSWVEMNVSPLNTKKGDVCLSTDLNIKFSAASTCVQSIVSKLDNFDESLGKWFVTTGGVEGNSGHETVSNWFKIEKFDGDYKLLFACDICRVVCGDIGICIDQAGTRRLAFSDTPFKVMFREA</sequence>
<dbReference type="SMART" id="SM00452">
    <property type="entry name" value="STI"/>
    <property type="match status" value="1"/>
</dbReference>
<dbReference type="GO" id="GO:0003723">
    <property type="term" value="F:RNA binding"/>
    <property type="evidence" value="ECO:0007669"/>
    <property type="project" value="InterPro"/>
</dbReference>
<dbReference type="InterPro" id="IPR046960">
    <property type="entry name" value="PPR_At4g14850-like_plant"/>
</dbReference>
<protein>
    <recommendedName>
        <fullName evidence="3">Pentatricopeptide repeat-containing protein</fullName>
    </recommendedName>
</protein>
<dbReference type="Gene3D" id="1.25.40.10">
    <property type="entry name" value="Tetratricopeptide repeat domain"/>
    <property type="match status" value="1"/>
</dbReference>
<dbReference type="InterPro" id="IPR002160">
    <property type="entry name" value="Prot_inh_Kunz-lg"/>
</dbReference>
<dbReference type="AlphaFoldDB" id="A0AAD5NPM3"/>
<dbReference type="GO" id="GO:0009451">
    <property type="term" value="P:RNA modification"/>
    <property type="evidence" value="ECO:0007669"/>
    <property type="project" value="InterPro"/>
</dbReference>
<dbReference type="InterPro" id="IPR011065">
    <property type="entry name" value="Kunitz_inhibitor_STI-like_sf"/>
</dbReference>
<evidence type="ECO:0000313" key="2">
    <source>
        <dbReference type="Proteomes" id="UP001064489"/>
    </source>
</evidence>
<proteinExistence type="predicted"/>
<dbReference type="GO" id="GO:0004866">
    <property type="term" value="F:endopeptidase inhibitor activity"/>
    <property type="evidence" value="ECO:0007669"/>
    <property type="project" value="InterPro"/>
</dbReference>
<dbReference type="SUPFAM" id="SSF48452">
    <property type="entry name" value="TPR-like"/>
    <property type="match status" value="1"/>
</dbReference>
<comment type="caution">
    <text evidence="1">The sequence shown here is derived from an EMBL/GenBank/DDBJ whole genome shotgun (WGS) entry which is preliminary data.</text>
</comment>
<organism evidence="1 2">
    <name type="scientific">Acer negundo</name>
    <name type="common">Box elder</name>
    <dbReference type="NCBI Taxonomy" id="4023"/>
    <lineage>
        <taxon>Eukaryota</taxon>
        <taxon>Viridiplantae</taxon>
        <taxon>Streptophyta</taxon>
        <taxon>Embryophyta</taxon>
        <taxon>Tracheophyta</taxon>
        <taxon>Spermatophyta</taxon>
        <taxon>Magnoliopsida</taxon>
        <taxon>eudicotyledons</taxon>
        <taxon>Gunneridae</taxon>
        <taxon>Pentapetalae</taxon>
        <taxon>rosids</taxon>
        <taxon>malvids</taxon>
        <taxon>Sapindales</taxon>
        <taxon>Sapindaceae</taxon>
        <taxon>Hippocastanoideae</taxon>
        <taxon>Acereae</taxon>
        <taxon>Acer</taxon>
    </lineage>
</organism>
<accession>A0AAD5NPM3</accession>